<dbReference type="EMBL" id="BAABUK010000033">
    <property type="protein sequence ID" value="GAA5816582.1"/>
    <property type="molecule type" value="Genomic_DNA"/>
</dbReference>
<dbReference type="SUPFAM" id="SSF52540">
    <property type="entry name" value="P-loop containing nucleoside triphosphate hydrolases"/>
    <property type="match status" value="1"/>
</dbReference>
<evidence type="ECO:0000313" key="4">
    <source>
        <dbReference type="EMBL" id="GAA5816582.1"/>
    </source>
</evidence>
<dbReference type="PANTHER" id="PTHR10218">
    <property type="entry name" value="GTP-BINDING PROTEIN ALPHA SUBUNIT"/>
    <property type="match status" value="1"/>
</dbReference>
<sequence length="278" mass="31629">MGLMFDVGGQRSERKKWIHCFDNVAAVLFVAALSGYDCCLVEDKYSNQMYEAFMLFESICNSKWFVNTSMILFLNKVDLFQEKILKSPISEYFPDYQVATDTQLLAHVMESVSDSIIHESLQTLLLFSCDMVVFREAIMSKNACRKSEAHNSKISTALFAFRGDTHLTLNDTITDAAFKVDLRVINDHINLPYNVEHDRAVMETTEEDAENCKFISDRCKLSIGNKIIIDNCLLDCALTSFVKSLQISGFTIYFISTSLEEPGFYVTKGFYGHTIFES</sequence>
<dbReference type="InterPro" id="IPR027417">
    <property type="entry name" value="P-loop_NTPase"/>
</dbReference>
<dbReference type="Pfam" id="PF00503">
    <property type="entry name" value="G-alpha"/>
    <property type="match status" value="1"/>
</dbReference>
<evidence type="ECO:0000256" key="3">
    <source>
        <dbReference type="ARBA" id="ARBA00023224"/>
    </source>
</evidence>
<accession>A0ABP9ZBV0</accession>
<evidence type="ECO:0000256" key="2">
    <source>
        <dbReference type="ARBA" id="ARBA00023134"/>
    </source>
</evidence>
<keyword evidence="1" id="KW-0547">Nucleotide-binding</keyword>
<dbReference type="SMART" id="SM00275">
    <property type="entry name" value="G_alpha"/>
    <property type="match status" value="1"/>
</dbReference>
<gene>
    <name evidence="4" type="ORF">MFLAVUS_010112</name>
</gene>
<protein>
    <submittedName>
        <fullName evidence="4">Uncharacterized protein</fullName>
    </submittedName>
</protein>
<dbReference type="InterPro" id="IPR001019">
    <property type="entry name" value="Gprotein_alpha_su"/>
</dbReference>
<dbReference type="PROSITE" id="PS51882">
    <property type="entry name" value="G_ALPHA"/>
    <property type="match status" value="1"/>
</dbReference>
<keyword evidence="5" id="KW-1185">Reference proteome</keyword>
<proteinExistence type="predicted"/>
<dbReference type="Proteomes" id="UP001473302">
    <property type="component" value="Unassembled WGS sequence"/>
</dbReference>
<organism evidence="4 5">
    <name type="scientific">Mucor flavus</name>
    <dbReference type="NCBI Taxonomy" id="439312"/>
    <lineage>
        <taxon>Eukaryota</taxon>
        <taxon>Fungi</taxon>
        <taxon>Fungi incertae sedis</taxon>
        <taxon>Mucoromycota</taxon>
        <taxon>Mucoromycotina</taxon>
        <taxon>Mucoromycetes</taxon>
        <taxon>Mucorales</taxon>
        <taxon>Mucorineae</taxon>
        <taxon>Mucoraceae</taxon>
        <taxon>Mucor</taxon>
    </lineage>
</organism>
<keyword evidence="3" id="KW-0807">Transducer</keyword>
<dbReference type="PRINTS" id="PR00318">
    <property type="entry name" value="GPROTEINA"/>
</dbReference>
<evidence type="ECO:0000313" key="5">
    <source>
        <dbReference type="Proteomes" id="UP001473302"/>
    </source>
</evidence>
<dbReference type="PANTHER" id="PTHR10218:SF242">
    <property type="entry name" value="GUANINE NUCLEOTIDE-BINDING PROTEIN ALPHA-1 SUBUNIT"/>
    <property type="match status" value="1"/>
</dbReference>
<reference evidence="4 5" key="1">
    <citation type="submission" date="2024-04" db="EMBL/GenBank/DDBJ databases">
        <title>genome sequences of Mucor flavus KT1a and Helicostylum pulchrum KT1b strains isolated from the surface of a dry-aged beef.</title>
        <authorList>
            <person name="Toyotome T."/>
            <person name="Hosono M."/>
            <person name="Torimaru M."/>
            <person name="Fukuda K."/>
            <person name="Mikami N."/>
        </authorList>
    </citation>
    <scope>NUCLEOTIDE SEQUENCE [LARGE SCALE GENOMIC DNA]</scope>
    <source>
        <strain evidence="4 5">KT1a</strain>
    </source>
</reference>
<evidence type="ECO:0000256" key="1">
    <source>
        <dbReference type="ARBA" id="ARBA00022741"/>
    </source>
</evidence>
<keyword evidence="2" id="KW-0342">GTP-binding</keyword>
<name>A0ABP9ZBV0_9FUNG</name>
<comment type="caution">
    <text evidence="4">The sequence shown here is derived from an EMBL/GenBank/DDBJ whole genome shotgun (WGS) entry which is preliminary data.</text>
</comment>
<dbReference type="Gene3D" id="3.40.50.300">
    <property type="entry name" value="P-loop containing nucleotide triphosphate hydrolases"/>
    <property type="match status" value="1"/>
</dbReference>